<name>A0A179B1Y6_9ACTO</name>
<evidence type="ECO:0000256" key="1">
    <source>
        <dbReference type="SAM" id="MobiDB-lite"/>
    </source>
</evidence>
<proteinExistence type="predicted"/>
<accession>A0A179B1Y6</accession>
<reference evidence="2 3" key="1">
    <citation type="submission" date="2016-04" db="EMBL/GenBank/DDBJ databases">
        <title>Peptidophaga gingivicola gen. nov., sp. nov., isolated from human subgingival plaque.</title>
        <authorList>
            <person name="Beall C.J."/>
            <person name="Mokrzan E.M."/>
            <person name="Griffen A.L."/>
            <person name="Leys E.J."/>
        </authorList>
    </citation>
    <scope>NUCLEOTIDE SEQUENCE [LARGE SCALE GENOMIC DNA]</scope>
    <source>
        <strain evidence="2 3">BA112</strain>
    </source>
</reference>
<dbReference type="RefSeq" id="WP_064230724.1">
    <property type="nucleotide sequence ID" value="NZ_LVZK01000001.1"/>
</dbReference>
<gene>
    <name evidence="2" type="ORF">A4H34_00615</name>
</gene>
<keyword evidence="3" id="KW-1185">Reference proteome</keyword>
<dbReference type="STRING" id="1823756.A4H34_00615"/>
<dbReference type="OrthoDB" id="3268043at2"/>
<dbReference type="AlphaFoldDB" id="A0A179B1Y6"/>
<evidence type="ECO:0000313" key="3">
    <source>
        <dbReference type="Proteomes" id="UP000078368"/>
    </source>
</evidence>
<evidence type="ECO:0000313" key="2">
    <source>
        <dbReference type="EMBL" id="OAP85738.1"/>
    </source>
</evidence>
<feature type="region of interest" description="Disordered" evidence="1">
    <location>
        <begin position="169"/>
        <end position="199"/>
    </location>
</feature>
<comment type="caution">
    <text evidence="2">The sequence shown here is derived from an EMBL/GenBank/DDBJ whole genome shotgun (WGS) entry which is preliminary data.</text>
</comment>
<protein>
    <submittedName>
        <fullName evidence="2">Uncharacterized protein</fullName>
    </submittedName>
</protein>
<organism evidence="2 3">
    <name type="scientific">Peptidiphaga gingivicola</name>
    <dbReference type="NCBI Taxonomy" id="2741497"/>
    <lineage>
        <taxon>Bacteria</taxon>
        <taxon>Bacillati</taxon>
        <taxon>Actinomycetota</taxon>
        <taxon>Actinomycetes</taxon>
        <taxon>Actinomycetales</taxon>
        <taxon>Actinomycetaceae</taxon>
        <taxon>Peptidiphaga</taxon>
    </lineage>
</organism>
<sequence length="199" mass="21936">MKKRRKILAALISLLALAASIRIVYVSGFLTHNYPAQNTRVFTKKGDPLRCDGITYRAGDTSGTRRGVLRPGTNWNTQIEVSNLRIERWHKRATIGIYAGKLRNVTAEGGGADLALGESFTFEGVGTITLLDVEMDWFAFTVGNDKAGDTATYCFEPAPGFTVGDDYKSLYQKQHPGTPTPWPPTPAKQTKPTELPTDW</sequence>
<dbReference type="EMBL" id="LVZK01000001">
    <property type="protein sequence ID" value="OAP85738.1"/>
    <property type="molecule type" value="Genomic_DNA"/>
</dbReference>
<dbReference type="Proteomes" id="UP000078368">
    <property type="component" value="Unassembled WGS sequence"/>
</dbReference>